<sequence length="133" mass="14931">MVTYAAMFRELLVTVAVAAIVYAVVRARTRAAAVGRQQRSPRPAEVFPWRQAAWTFVALTLLIGTAIGYHQWRARQEVLLVRVVNGATGEVATYRARRGAIRARAFETVDGRIVTLAETERLEVLDRPLEERP</sequence>
<dbReference type="AlphaFoldDB" id="A0A3N1Y204"/>
<keyword evidence="1" id="KW-1133">Transmembrane helix</keyword>
<dbReference type="EMBL" id="RJVI01000002">
    <property type="protein sequence ID" value="ROR32551.1"/>
    <property type="molecule type" value="Genomic_DNA"/>
</dbReference>
<gene>
    <name evidence="2" type="ORF">EDC57_1753</name>
</gene>
<feature type="transmembrane region" description="Helical" evidence="1">
    <location>
        <begin position="51"/>
        <end position="69"/>
    </location>
</feature>
<dbReference type="Proteomes" id="UP000276634">
    <property type="component" value="Unassembled WGS sequence"/>
</dbReference>
<protein>
    <submittedName>
        <fullName evidence="2">Uncharacterized protein</fullName>
    </submittedName>
</protein>
<comment type="caution">
    <text evidence="2">The sequence shown here is derived from an EMBL/GenBank/DDBJ whole genome shotgun (WGS) entry which is preliminary data.</text>
</comment>
<accession>A0A3N1Y204</accession>
<reference evidence="2 3" key="1">
    <citation type="submission" date="2018-11" db="EMBL/GenBank/DDBJ databases">
        <title>Genomic Encyclopedia of Type Strains, Phase IV (KMG-IV): sequencing the most valuable type-strain genomes for metagenomic binning, comparative biology and taxonomic classification.</title>
        <authorList>
            <person name="Goeker M."/>
        </authorList>
    </citation>
    <scope>NUCLEOTIDE SEQUENCE [LARGE SCALE GENOMIC DNA]</scope>
    <source>
        <strain evidence="2 3">DSM 100275</strain>
    </source>
</reference>
<dbReference type="OrthoDB" id="6400394at2"/>
<keyword evidence="3" id="KW-1185">Reference proteome</keyword>
<evidence type="ECO:0000313" key="3">
    <source>
        <dbReference type="Proteomes" id="UP000276634"/>
    </source>
</evidence>
<dbReference type="RefSeq" id="WP_148051445.1">
    <property type="nucleotide sequence ID" value="NZ_RJVI01000002.1"/>
</dbReference>
<name>A0A3N1Y204_9GAMM</name>
<keyword evidence="1" id="KW-0812">Transmembrane</keyword>
<proteinExistence type="predicted"/>
<organism evidence="2 3">
    <name type="scientific">Inmirania thermothiophila</name>
    <dbReference type="NCBI Taxonomy" id="1750597"/>
    <lineage>
        <taxon>Bacteria</taxon>
        <taxon>Pseudomonadati</taxon>
        <taxon>Pseudomonadota</taxon>
        <taxon>Gammaproteobacteria</taxon>
        <taxon>Chromatiales</taxon>
        <taxon>Ectothiorhodospiraceae</taxon>
        <taxon>Inmirania</taxon>
    </lineage>
</organism>
<evidence type="ECO:0000313" key="2">
    <source>
        <dbReference type="EMBL" id="ROR32551.1"/>
    </source>
</evidence>
<evidence type="ECO:0000256" key="1">
    <source>
        <dbReference type="SAM" id="Phobius"/>
    </source>
</evidence>
<keyword evidence="1" id="KW-0472">Membrane</keyword>